<dbReference type="STRING" id="310782.SAMN05216499_12079"/>
<organism evidence="5 6">
    <name type="scientific">Actinacidiphila paucisporea</name>
    <dbReference type="NCBI Taxonomy" id="310782"/>
    <lineage>
        <taxon>Bacteria</taxon>
        <taxon>Bacillati</taxon>
        <taxon>Actinomycetota</taxon>
        <taxon>Actinomycetes</taxon>
        <taxon>Kitasatosporales</taxon>
        <taxon>Streptomycetaceae</taxon>
        <taxon>Actinacidiphila</taxon>
    </lineage>
</organism>
<evidence type="ECO:0000256" key="3">
    <source>
        <dbReference type="RuleBase" id="RU000363"/>
    </source>
</evidence>
<reference evidence="5 6" key="1">
    <citation type="submission" date="2016-11" db="EMBL/GenBank/DDBJ databases">
        <authorList>
            <person name="Jaros S."/>
            <person name="Januszkiewicz K."/>
            <person name="Wedrychowicz H."/>
        </authorList>
    </citation>
    <scope>NUCLEOTIDE SEQUENCE [LARGE SCALE GENOMIC DNA]</scope>
    <source>
        <strain evidence="5 6">CGMCC 4.2025</strain>
    </source>
</reference>
<dbReference type="CDD" id="cd05374">
    <property type="entry name" value="17beta-HSD-like_SDR_c"/>
    <property type="match status" value="1"/>
</dbReference>
<dbReference type="InterPro" id="IPR020904">
    <property type="entry name" value="Sc_DH/Rdtase_CS"/>
</dbReference>
<dbReference type="InterPro" id="IPR051911">
    <property type="entry name" value="SDR_oxidoreductase"/>
</dbReference>
<dbReference type="PROSITE" id="PS00061">
    <property type="entry name" value="ADH_SHORT"/>
    <property type="match status" value="1"/>
</dbReference>
<dbReference type="Proteomes" id="UP000184111">
    <property type="component" value="Unassembled WGS sequence"/>
</dbReference>
<evidence type="ECO:0000256" key="2">
    <source>
        <dbReference type="ARBA" id="ARBA00023002"/>
    </source>
</evidence>
<dbReference type="PRINTS" id="PR00081">
    <property type="entry name" value="GDHRDH"/>
</dbReference>
<dbReference type="PANTHER" id="PTHR43976:SF16">
    <property type="entry name" value="SHORT-CHAIN DEHYDROGENASE_REDUCTASE FAMILY PROTEIN"/>
    <property type="match status" value="1"/>
</dbReference>
<evidence type="ECO:0000259" key="4">
    <source>
        <dbReference type="SMART" id="SM00822"/>
    </source>
</evidence>
<dbReference type="Pfam" id="PF00106">
    <property type="entry name" value="adh_short"/>
    <property type="match status" value="1"/>
</dbReference>
<dbReference type="AlphaFoldDB" id="A0A1M7NZQ8"/>
<keyword evidence="6" id="KW-1185">Reference proteome</keyword>
<dbReference type="InterPro" id="IPR057326">
    <property type="entry name" value="KR_dom"/>
</dbReference>
<evidence type="ECO:0000256" key="1">
    <source>
        <dbReference type="ARBA" id="ARBA00006484"/>
    </source>
</evidence>
<accession>A0A1M7NZQ8</accession>
<name>A0A1M7NZQ8_9ACTN</name>
<dbReference type="SMART" id="SM00822">
    <property type="entry name" value="PKS_KR"/>
    <property type="match status" value="1"/>
</dbReference>
<dbReference type="Gene3D" id="3.40.50.720">
    <property type="entry name" value="NAD(P)-binding Rossmann-like Domain"/>
    <property type="match status" value="1"/>
</dbReference>
<evidence type="ECO:0000313" key="6">
    <source>
        <dbReference type="Proteomes" id="UP000184111"/>
    </source>
</evidence>
<gene>
    <name evidence="5" type="ORF">SAMN05216499_12079</name>
</gene>
<dbReference type="SUPFAM" id="SSF51735">
    <property type="entry name" value="NAD(P)-binding Rossmann-fold domains"/>
    <property type="match status" value="1"/>
</dbReference>
<sequence length="274" mass="28578">MGRRWLVTGCSSGLGRAVAAAAAAAGDSVLATARKPAALHDLQRRYPDRIATAALDVCDPGQCEAAVAHAVDRLGGVDVLVNNAGTGLFGAVEEVSDQELREQLETLAIGPWRLARLVLPLMRSQGSGHIVNVSSVVGRMALPGLAAYVTAKHALEGMSQALAAEVGGLGIRVTVLEPGQFASRYGSSLAEARSRVAAYDPVTGPVREALRGMEGNADLGDPDRFAEVVLRIVAADRTPLRVPVGPDAYAYLGASDEAHREDFETARTFTLGAS</sequence>
<dbReference type="EMBL" id="FRBI01000020">
    <property type="protein sequence ID" value="SHN09587.1"/>
    <property type="molecule type" value="Genomic_DNA"/>
</dbReference>
<dbReference type="OrthoDB" id="3178062at2"/>
<comment type="similarity">
    <text evidence="1 3">Belongs to the short-chain dehydrogenases/reductases (SDR) family.</text>
</comment>
<keyword evidence="2" id="KW-0560">Oxidoreductase</keyword>
<protein>
    <submittedName>
        <fullName evidence="5">Short-chain dehydrogenase</fullName>
    </submittedName>
</protein>
<evidence type="ECO:0000313" key="5">
    <source>
        <dbReference type="EMBL" id="SHN09587.1"/>
    </source>
</evidence>
<dbReference type="PANTHER" id="PTHR43976">
    <property type="entry name" value="SHORT CHAIN DEHYDROGENASE"/>
    <property type="match status" value="1"/>
</dbReference>
<dbReference type="RefSeq" id="WP_079190088.1">
    <property type="nucleotide sequence ID" value="NZ_FRBI01000020.1"/>
</dbReference>
<dbReference type="InterPro" id="IPR002347">
    <property type="entry name" value="SDR_fam"/>
</dbReference>
<dbReference type="InterPro" id="IPR036291">
    <property type="entry name" value="NAD(P)-bd_dom_sf"/>
</dbReference>
<dbReference type="PRINTS" id="PR00080">
    <property type="entry name" value="SDRFAMILY"/>
</dbReference>
<dbReference type="GO" id="GO:0016491">
    <property type="term" value="F:oxidoreductase activity"/>
    <property type="evidence" value="ECO:0007669"/>
    <property type="project" value="UniProtKB-KW"/>
</dbReference>
<feature type="domain" description="Ketoreductase" evidence="4">
    <location>
        <begin position="3"/>
        <end position="179"/>
    </location>
</feature>
<proteinExistence type="inferred from homology"/>